<feature type="domain" description="CN hydrolase" evidence="1">
    <location>
        <begin position="27"/>
        <end position="161"/>
    </location>
</feature>
<dbReference type="RefSeq" id="WP_273744667.1">
    <property type="nucleotide sequence ID" value="NZ_CP117692.1"/>
</dbReference>
<evidence type="ECO:0000313" key="3">
    <source>
        <dbReference type="Proteomes" id="UP001222683"/>
    </source>
</evidence>
<protein>
    <recommendedName>
        <fullName evidence="1">CN hydrolase domain-containing protein</fullName>
    </recommendedName>
</protein>
<proteinExistence type="predicted"/>
<name>A0AAQ2XH32_9LACO</name>
<reference evidence="2" key="1">
    <citation type="submission" date="2023-02" db="EMBL/GenBank/DDBJ databases">
        <title>Complete genome sequence of Lactobacillus ruminis CACC888 isolated from Pig feces.</title>
        <authorList>
            <person name="Park S."/>
            <person name="Park M.A."/>
            <person name="Kim D.-H."/>
            <person name="Kim Y."/>
        </authorList>
    </citation>
    <scope>NUCLEOTIDE SEQUENCE</scope>
    <source>
        <strain evidence="2">CACC888</strain>
    </source>
</reference>
<dbReference type="Gene3D" id="3.60.110.10">
    <property type="entry name" value="Carbon-nitrogen hydrolase"/>
    <property type="match status" value="1"/>
</dbReference>
<gene>
    <name evidence="2" type="ORF">PSR59_06640</name>
</gene>
<dbReference type="EMBL" id="CP117692">
    <property type="protein sequence ID" value="WDC81347.1"/>
    <property type="molecule type" value="Genomic_DNA"/>
</dbReference>
<dbReference type="Proteomes" id="UP001222683">
    <property type="component" value="Chromosome"/>
</dbReference>
<dbReference type="Pfam" id="PF00795">
    <property type="entry name" value="CN_hydrolase"/>
    <property type="match status" value="1"/>
</dbReference>
<evidence type="ECO:0000313" key="2">
    <source>
        <dbReference type="EMBL" id="WDC81347.1"/>
    </source>
</evidence>
<accession>A0AAQ2XH32</accession>
<dbReference type="AlphaFoldDB" id="A0AAQ2XH32"/>
<organism evidence="2 3">
    <name type="scientific">Ligilactobacillus ruminis</name>
    <dbReference type="NCBI Taxonomy" id="1623"/>
    <lineage>
        <taxon>Bacteria</taxon>
        <taxon>Bacillati</taxon>
        <taxon>Bacillota</taxon>
        <taxon>Bacilli</taxon>
        <taxon>Lactobacillales</taxon>
        <taxon>Lactobacillaceae</taxon>
        <taxon>Ligilactobacillus</taxon>
    </lineage>
</organism>
<dbReference type="SUPFAM" id="SSF56317">
    <property type="entry name" value="Carbon-nitrogen hydrolase"/>
    <property type="match status" value="1"/>
</dbReference>
<dbReference type="InterPro" id="IPR003010">
    <property type="entry name" value="C-N_Hydrolase"/>
</dbReference>
<sequence>MYGNVNRKKHPDGGYYKDYFYYACKHRKLVDGHRYINFNGEIENIISKNYLYGVEDNFFEPWTEAEVIQVKGFCIGVGICFDSAHSQHIKSLKSKGMDIFIGSSLYGKGKIEMTTNYSQISSEYKILSAVVNYAQKTGQWISCGNSSFYDTNGKIYKNLEERDMRIYI</sequence>
<dbReference type="InterPro" id="IPR036526">
    <property type="entry name" value="C-N_Hydrolase_sf"/>
</dbReference>
<evidence type="ECO:0000259" key="1">
    <source>
        <dbReference type="Pfam" id="PF00795"/>
    </source>
</evidence>